<dbReference type="OrthoDB" id="5586401at2759"/>
<protein>
    <recommendedName>
        <fullName evidence="1">peptidyl-tRNA hydrolase</fullName>
        <ecNumber evidence="1">3.1.1.29</ecNumber>
    </recommendedName>
</protein>
<proteinExistence type="inferred from homology"/>
<dbReference type="GO" id="GO:0005829">
    <property type="term" value="C:cytosol"/>
    <property type="evidence" value="ECO:0007669"/>
    <property type="project" value="TreeGrafter"/>
</dbReference>
<evidence type="ECO:0000256" key="3">
    <source>
        <dbReference type="ARBA" id="ARBA00038050"/>
    </source>
</evidence>
<dbReference type="FunCoup" id="A0A7R8YW76">
    <property type="interactions" value="158"/>
</dbReference>
<dbReference type="NCBIfam" id="TIGR00283">
    <property type="entry name" value="arch_pth2"/>
    <property type="match status" value="1"/>
</dbReference>
<dbReference type="EMBL" id="LR899012">
    <property type="protein sequence ID" value="CAD7088118.1"/>
    <property type="molecule type" value="Genomic_DNA"/>
</dbReference>
<dbReference type="InParanoid" id="A0A7R8YW76"/>
<dbReference type="SUPFAM" id="SSF47072">
    <property type="entry name" value="Cysteine alpha-hairpin motif"/>
    <property type="match status" value="1"/>
</dbReference>
<keyword evidence="6" id="KW-1185">Reference proteome</keyword>
<organism evidence="5 6">
    <name type="scientific">Hermetia illucens</name>
    <name type="common">Black soldier fly</name>
    <dbReference type="NCBI Taxonomy" id="343691"/>
    <lineage>
        <taxon>Eukaryota</taxon>
        <taxon>Metazoa</taxon>
        <taxon>Ecdysozoa</taxon>
        <taxon>Arthropoda</taxon>
        <taxon>Hexapoda</taxon>
        <taxon>Insecta</taxon>
        <taxon>Pterygota</taxon>
        <taxon>Neoptera</taxon>
        <taxon>Endopterygota</taxon>
        <taxon>Diptera</taxon>
        <taxon>Brachycera</taxon>
        <taxon>Stratiomyomorpha</taxon>
        <taxon>Stratiomyidae</taxon>
        <taxon>Hermetiinae</taxon>
        <taxon>Hermetia</taxon>
    </lineage>
</organism>
<comment type="catalytic activity">
    <reaction evidence="4">
        <text>an N-acyl-L-alpha-aminoacyl-tRNA + H2O = an N-acyl-L-amino acid + a tRNA + H(+)</text>
        <dbReference type="Rhea" id="RHEA:54448"/>
        <dbReference type="Rhea" id="RHEA-COMP:10123"/>
        <dbReference type="Rhea" id="RHEA-COMP:13883"/>
        <dbReference type="ChEBI" id="CHEBI:15377"/>
        <dbReference type="ChEBI" id="CHEBI:15378"/>
        <dbReference type="ChEBI" id="CHEBI:59874"/>
        <dbReference type="ChEBI" id="CHEBI:78442"/>
        <dbReference type="ChEBI" id="CHEBI:138191"/>
        <dbReference type="EC" id="3.1.1.29"/>
    </reaction>
</comment>
<keyword evidence="2" id="KW-0378">Hydrolase</keyword>
<dbReference type="Proteomes" id="UP000594454">
    <property type="component" value="Chromosome 4"/>
</dbReference>
<evidence type="ECO:0000256" key="1">
    <source>
        <dbReference type="ARBA" id="ARBA00013260"/>
    </source>
</evidence>
<dbReference type="GO" id="GO:0004045">
    <property type="term" value="F:peptidyl-tRNA hydrolase activity"/>
    <property type="evidence" value="ECO:0007669"/>
    <property type="project" value="UniProtKB-EC"/>
</dbReference>
<dbReference type="NCBIfam" id="NF003314">
    <property type="entry name" value="PRK04322.1"/>
    <property type="match status" value="1"/>
</dbReference>
<evidence type="ECO:0000313" key="5">
    <source>
        <dbReference type="EMBL" id="CAD7088118.1"/>
    </source>
</evidence>
<dbReference type="PANTHER" id="PTHR12649:SF26">
    <property type="entry name" value="AMINOACYL-TRNA HYDROLASE"/>
    <property type="match status" value="1"/>
</dbReference>
<dbReference type="InterPro" id="IPR009069">
    <property type="entry name" value="Cys_alpha_HP_mot_SF"/>
</dbReference>
<dbReference type="InterPro" id="IPR023476">
    <property type="entry name" value="Pep_tRNA_hydro_II_dom_sf"/>
</dbReference>
<dbReference type="FunFam" id="3.40.1490.10:FF:000001">
    <property type="entry name" value="Peptidyl-tRNA hydrolase 2"/>
    <property type="match status" value="1"/>
</dbReference>
<dbReference type="PANTHER" id="PTHR12649">
    <property type="entry name" value="PEPTIDYL-TRNA HYDROLASE 2"/>
    <property type="match status" value="1"/>
</dbReference>
<evidence type="ECO:0000256" key="2">
    <source>
        <dbReference type="ARBA" id="ARBA00022801"/>
    </source>
</evidence>
<dbReference type="InterPro" id="IPR002833">
    <property type="entry name" value="PTH2"/>
</dbReference>
<sequence length="182" mass="20404">MSDNVVDPVEAMLQRTGCIELHYKVQECIAETQDWRKCQDQVKDFKKCMETYTEQQRAKYNKITSDPLKMVLVVRGDLKMGKGKTAAQCAHASILCYEKCLHKNPKLLQIWTDTGQPKVVLKAESLSEMESIYRKANDANIVAALVRDAGRTQLPAGSVTVLGIGPDTIENIDQLAKHLKLL</sequence>
<evidence type="ECO:0000313" key="6">
    <source>
        <dbReference type="Proteomes" id="UP000594454"/>
    </source>
</evidence>
<dbReference type="Pfam" id="PF01981">
    <property type="entry name" value="PTH2"/>
    <property type="match status" value="1"/>
</dbReference>
<accession>A0A7R8YW76</accession>
<gene>
    <name evidence="5" type="ORF">HERILL_LOCUS10772</name>
</gene>
<dbReference type="Gene3D" id="3.40.1490.10">
    <property type="entry name" value="Bit1"/>
    <property type="match status" value="1"/>
</dbReference>
<reference evidence="5 6" key="1">
    <citation type="submission" date="2020-11" db="EMBL/GenBank/DDBJ databases">
        <authorList>
            <person name="Wallbank WR R."/>
            <person name="Pardo Diaz C."/>
            <person name="Kozak K."/>
            <person name="Martin S."/>
            <person name="Jiggins C."/>
            <person name="Moest M."/>
            <person name="Warren A I."/>
            <person name="Generalovic N T."/>
            <person name="Byers J.R.P. K."/>
            <person name="Montejo-Kovacevich G."/>
            <person name="Yen C E."/>
        </authorList>
    </citation>
    <scope>NUCLEOTIDE SEQUENCE [LARGE SCALE GENOMIC DNA]</scope>
</reference>
<dbReference type="AlphaFoldDB" id="A0A7R8YW76"/>
<dbReference type="CDD" id="cd02430">
    <property type="entry name" value="PTH2"/>
    <property type="match status" value="1"/>
</dbReference>
<dbReference type="EC" id="3.1.1.29" evidence="1"/>
<evidence type="ECO:0000256" key="4">
    <source>
        <dbReference type="ARBA" id="ARBA00048707"/>
    </source>
</evidence>
<name>A0A7R8YW76_HERIL</name>
<comment type="similarity">
    <text evidence="3">Belongs to the PTH2 family.</text>
</comment>
<dbReference type="SUPFAM" id="SSF102462">
    <property type="entry name" value="Peptidyl-tRNA hydrolase II"/>
    <property type="match status" value="1"/>
</dbReference>